<reference evidence="2" key="1">
    <citation type="submission" date="2020-08" db="EMBL/GenBank/DDBJ databases">
        <title>Multicomponent nature underlies the extraordinary mechanical properties of spider dragline silk.</title>
        <authorList>
            <person name="Kono N."/>
            <person name="Nakamura H."/>
            <person name="Mori M."/>
            <person name="Yoshida Y."/>
            <person name="Ohtoshi R."/>
            <person name="Malay A.D."/>
            <person name="Moran D.A.P."/>
            <person name="Tomita M."/>
            <person name="Numata K."/>
            <person name="Arakawa K."/>
        </authorList>
    </citation>
    <scope>NUCLEOTIDE SEQUENCE</scope>
</reference>
<evidence type="ECO:0000313" key="3">
    <source>
        <dbReference type="Proteomes" id="UP000887013"/>
    </source>
</evidence>
<evidence type="ECO:0000256" key="1">
    <source>
        <dbReference type="SAM" id="MobiDB-lite"/>
    </source>
</evidence>
<dbReference type="Proteomes" id="UP000887013">
    <property type="component" value="Unassembled WGS sequence"/>
</dbReference>
<feature type="compositionally biased region" description="Polar residues" evidence="1">
    <location>
        <begin position="68"/>
        <end position="83"/>
    </location>
</feature>
<accession>A0A8X6QQN1</accession>
<dbReference type="AlphaFoldDB" id="A0A8X6QQN1"/>
<proteinExistence type="predicted"/>
<evidence type="ECO:0000313" key="2">
    <source>
        <dbReference type="EMBL" id="GFU26934.1"/>
    </source>
</evidence>
<comment type="caution">
    <text evidence="2">The sequence shown here is derived from an EMBL/GenBank/DDBJ whole genome shotgun (WGS) entry which is preliminary data.</text>
</comment>
<dbReference type="OrthoDB" id="10507208at2759"/>
<organism evidence="2 3">
    <name type="scientific">Nephila pilipes</name>
    <name type="common">Giant wood spider</name>
    <name type="synonym">Nephila maculata</name>
    <dbReference type="NCBI Taxonomy" id="299642"/>
    <lineage>
        <taxon>Eukaryota</taxon>
        <taxon>Metazoa</taxon>
        <taxon>Ecdysozoa</taxon>
        <taxon>Arthropoda</taxon>
        <taxon>Chelicerata</taxon>
        <taxon>Arachnida</taxon>
        <taxon>Araneae</taxon>
        <taxon>Araneomorphae</taxon>
        <taxon>Entelegynae</taxon>
        <taxon>Araneoidea</taxon>
        <taxon>Nephilidae</taxon>
        <taxon>Nephila</taxon>
    </lineage>
</organism>
<name>A0A8X6QQN1_NEPPI</name>
<keyword evidence="3" id="KW-1185">Reference proteome</keyword>
<feature type="region of interest" description="Disordered" evidence="1">
    <location>
        <begin position="1"/>
        <end position="20"/>
    </location>
</feature>
<sequence length="174" mass="19165">MSKVEKRRYSLFSDGMGNGGDEYWVAGTDLCSQGGGDGAPVKQQCPQECDSQTESSPLPTIPRRTFRQRGSNRQGKKNPQTTQFSAISRQIELSSTGYPVVPLSESHIPDALPWQLTPSRECFVFLRLCFQRNVSLAIASFKNAIIFKLAPIHGEESSFCDRLSGGRNIYAGGK</sequence>
<feature type="region of interest" description="Disordered" evidence="1">
    <location>
        <begin position="34"/>
        <end position="83"/>
    </location>
</feature>
<protein>
    <submittedName>
        <fullName evidence="2">Uncharacterized protein</fullName>
    </submittedName>
</protein>
<feature type="compositionally biased region" description="Polar residues" evidence="1">
    <location>
        <begin position="44"/>
        <end position="58"/>
    </location>
</feature>
<gene>
    <name evidence="2" type="ORF">NPIL_115501</name>
</gene>
<dbReference type="EMBL" id="BMAW01128680">
    <property type="protein sequence ID" value="GFU26934.1"/>
    <property type="molecule type" value="Genomic_DNA"/>
</dbReference>